<dbReference type="InterPro" id="IPR025049">
    <property type="entry name" value="Mfa-like_1"/>
</dbReference>
<evidence type="ECO:0000313" key="3">
    <source>
        <dbReference type="Proteomes" id="UP000886851"/>
    </source>
</evidence>
<dbReference type="EMBL" id="DXCV01000024">
    <property type="protein sequence ID" value="HIY87586.1"/>
    <property type="molecule type" value="Genomic_DNA"/>
</dbReference>
<evidence type="ECO:0000313" key="2">
    <source>
        <dbReference type="EMBL" id="HIY87586.1"/>
    </source>
</evidence>
<dbReference type="Gene3D" id="2.60.40.2630">
    <property type="match status" value="1"/>
</dbReference>
<dbReference type="Gene3D" id="2.60.40.2620">
    <property type="entry name" value="Fimbrillin-like"/>
    <property type="match status" value="1"/>
</dbReference>
<organism evidence="2 3">
    <name type="scientific">Candidatus Bacteroides pullicola</name>
    <dbReference type="NCBI Taxonomy" id="2838475"/>
    <lineage>
        <taxon>Bacteria</taxon>
        <taxon>Pseudomonadati</taxon>
        <taxon>Bacteroidota</taxon>
        <taxon>Bacteroidia</taxon>
        <taxon>Bacteroidales</taxon>
        <taxon>Bacteroidaceae</taxon>
        <taxon>Bacteroides</taxon>
    </lineage>
</organism>
<accession>A0A9D1ZH11</accession>
<reference evidence="2" key="2">
    <citation type="submission" date="2021-04" db="EMBL/GenBank/DDBJ databases">
        <authorList>
            <person name="Gilroy R."/>
        </authorList>
    </citation>
    <scope>NUCLEOTIDE SEQUENCE</scope>
    <source>
        <strain evidence="2">Gambia2-208</strain>
    </source>
</reference>
<dbReference type="AlphaFoldDB" id="A0A9D1ZH11"/>
<reference evidence="2" key="1">
    <citation type="journal article" date="2021" name="PeerJ">
        <title>Extensive microbial diversity within the chicken gut microbiome revealed by metagenomics and culture.</title>
        <authorList>
            <person name="Gilroy R."/>
            <person name="Ravi A."/>
            <person name="Getino M."/>
            <person name="Pursley I."/>
            <person name="Horton D.L."/>
            <person name="Alikhan N.F."/>
            <person name="Baker D."/>
            <person name="Gharbi K."/>
            <person name="Hall N."/>
            <person name="Watson M."/>
            <person name="Adriaenssens E.M."/>
            <person name="Foster-Nyarko E."/>
            <person name="Jarju S."/>
            <person name="Secka A."/>
            <person name="Antonio M."/>
            <person name="Oren A."/>
            <person name="Chaudhuri R.R."/>
            <person name="La Ragione R."/>
            <person name="Hildebrand F."/>
            <person name="Pallen M.J."/>
        </authorList>
    </citation>
    <scope>NUCLEOTIDE SEQUENCE</scope>
    <source>
        <strain evidence="2">Gambia2-208</strain>
    </source>
</reference>
<sequence length="308" mass="34049">MKKNLLYRAAAFCALPLLLAACSQQDNEPMNLEEGRVPLEISVSTDTRTIINGTTLPDLTNFGIFGVTQATGELQEDIENVSVEYSKGECTLSREVFLDERPTFIYAYYPYDETATLNSVPVSMNGGANDYLYGCSYDLASGTNATVSNAQPHATIYFKHALAQIRLIAYKTADYEGEAYVAGFVVNGVPLHGTMDATTGSIIDTEWGDMPFNITNPSNLYVEGEGTNTYRFLAIPTEKVLNRTMLIELDGEYVMVPLPATVWEAGQQYTYTLVVDKNHNVLVTEGEITPWENNTQEEITVGDDNYVE</sequence>
<feature type="signal peptide" evidence="1">
    <location>
        <begin position="1"/>
        <end position="20"/>
    </location>
</feature>
<protein>
    <submittedName>
        <fullName evidence="2">Fimbrillin family protein</fullName>
    </submittedName>
</protein>
<feature type="chain" id="PRO_5038410666" evidence="1">
    <location>
        <begin position="21"/>
        <end position="308"/>
    </location>
</feature>
<gene>
    <name evidence="2" type="ORF">H9824_02635</name>
</gene>
<comment type="caution">
    <text evidence="2">The sequence shown here is derived from an EMBL/GenBank/DDBJ whole genome shotgun (WGS) entry which is preliminary data.</text>
</comment>
<keyword evidence="1" id="KW-0732">Signal</keyword>
<proteinExistence type="predicted"/>
<evidence type="ECO:0000256" key="1">
    <source>
        <dbReference type="SAM" id="SignalP"/>
    </source>
</evidence>
<dbReference type="PROSITE" id="PS51257">
    <property type="entry name" value="PROKAR_LIPOPROTEIN"/>
    <property type="match status" value="1"/>
</dbReference>
<dbReference type="CDD" id="cd13121">
    <property type="entry name" value="BF2867_like_C"/>
    <property type="match status" value="1"/>
</dbReference>
<dbReference type="Proteomes" id="UP000886851">
    <property type="component" value="Unassembled WGS sequence"/>
</dbReference>
<dbReference type="InterPro" id="IPR042278">
    <property type="entry name" value="Mfa-like_1_N"/>
</dbReference>
<name>A0A9D1ZH11_9BACE</name>
<dbReference type="Pfam" id="PF13149">
    <property type="entry name" value="Mfa_like_1"/>
    <property type="match status" value="1"/>
</dbReference>
<dbReference type="CDD" id="cd13120">
    <property type="entry name" value="BF2867_like_N"/>
    <property type="match status" value="1"/>
</dbReference>